<dbReference type="EMBL" id="CM023482">
    <property type="protein sequence ID" value="KAH6937922.1"/>
    <property type="molecule type" value="Genomic_DNA"/>
</dbReference>
<gene>
    <name evidence="1" type="ORF">HPB50_005246</name>
</gene>
<name>A0ACB7SS11_HYAAI</name>
<proteinExistence type="predicted"/>
<accession>A0ACB7SS11</accession>
<organism evidence="1 2">
    <name type="scientific">Hyalomma asiaticum</name>
    <name type="common">Tick</name>
    <dbReference type="NCBI Taxonomy" id="266040"/>
    <lineage>
        <taxon>Eukaryota</taxon>
        <taxon>Metazoa</taxon>
        <taxon>Ecdysozoa</taxon>
        <taxon>Arthropoda</taxon>
        <taxon>Chelicerata</taxon>
        <taxon>Arachnida</taxon>
        <taxon>Acari</taxon>
        <taxon>Parasitiformes</taxon>
        <taxon>Ixodida</taxon>
        <taxon>Ixodoidea</taxon>
        <taxon>Ixodidae</taxon>
        <taxon>Hyalomminae</taxon>
        <taxon>Hyalomma</taxon>
    </lineage>
</organism>
<comment type="caution">
    <text evidence="1">The sequence shown here is derived from an EMBL/GenBank/DDBJ whole genome shotgun (WGS) entry which is preliminary data.</text>
</comment>
<evidence type="ECO:0000313" key="2">
    <source>
        <dbReference type="Proteomes" id="UP000821845"/>
    </source>
</evidence>
<dbReference type="Proteomes" id="UP000821845">
    <property type="component" value="Chromosome 2"/>
</dbReference>
<sequence length="136" mass="14750">MRTTNSNRAPKRTTKGIEPSAPLFQVRTGSFAAQQRRRHELFDSDPSCRLCGAPEETAAHILLACPCLRDQPRTSSSMAELLGLVQPSGGDLLRSGQLHKEPLAAVGTPVQADRVGIGRRNAPQASFDKSVHRNSH</sequence>
<reference evidence="1" key="1">
    <citation type="submission" date="2020-05" db="EMBL/GenBank/DDBJ databases">
        <title>Large-scale comparative analyses of tick genomes elucidate their genetic diversity and vector capacities.</title>
        <authorList>
            <person name="Jia N."/>
            <person name="Wang J."/>
            <person name="Shi W."/>
            <person name="Du L."/>
            <person name="Sun Y."/>
            <person name="Zhan W."/>
            <person name="Jiang J."/>
            <person name="Wang Q."/>
            <person name="Zhang B."/>
            <person name="Ji P."/>
            <person name="Sakyi L.B."/>
            <person name="Cui X."/>
            <person name="Yuan T."/>
            <person name="Jiang B."/>
            <person name="Yang W."/>
            <person name="Lam T.T.-Y."/>
            <person name="Chang Q."/>
            <person name="Ding S."/>
            <person name="Wang X."/>
            <person name="Zhu J."/>
            <person name="Ruan X."/>
            <person name="Zhao L."/>
            <person name="Wei J."/>
            <person name="Que T."/>
            <person name="Du C."/>
            <person name="Cheng J."/>
            <person name="Dai P."/>
            <person name="Han X."/>
            <person name="Huang E."/>
            <person name="Gao Y."/>
            <person name="Liu J."/>
            <person name="Shao H."/>
            <person name="Ye R."/>
            <person name="Li L."/>
            <person name="Wei W."/>
            <person name="Wang X."/>
            <person name="Wang C."/>
            <person name="Yang T."/>
            <person name="Huo Q."/>
            <person name="Li W."/>
            <person name="Guo W."/>
            <person name="Chen H."/>
            <person name="Zhou L."/>
            <person name="Ni X."/>
            <person name="Tian J."/>
            <person name="Zhou Y."/>
            <person name="Sheng Y."/>
            <person name="Liu T."/>
            <person name="Pan Y."/>
            <person name="Xia L."/>
            <person name="Li J."/>
            <person name="Zhao F."/>
            <person name="Cao W."/>
        </authorList>
    </citation>
    <scope>NUCLEOTIDE SEQUENCE</scope>
    <source>
        <strain evidence="1">Hyas-2018</strain>
    </source>
</reference>
<protein>
    <submittedName>
        <fullName evidence="1">Uncharacterized protein</fullName>
    </submittedName>
</protein>
<evidence type="ECO:0000313" key="1">
    <source>
        <dbReference type="EMBL" id="KAH6937922.1"/>
    </source>
</evidence>
<keyword evidence="2" id="KW-1185">Reference proteome</keyword>